<dbReference type="InterPro" id="IPR036388">
    <property type="entry name" value="WH-like_DNA-bd_sf"/>
</dbReference>
<dbReference type="GO" id="GO:0003700">
    <property type="term" value="F:DNA-binding transcription factor activity"/>
    <property type="evidence" value="ECO:0007669"/>
    <property type="project" value="InterPro"/>
</dbReference>
<accession>A0A1Y1KMV6</accession>
<dbReference type="GO" id="GO:0005634">
    <property type="term" value="C:nucleus"/>
    <property type="evidence" value="ECO:0007669"/>
    <property type="project" value="UniProtKB-SubCell"/>
</dbReference>
<feature type="domain" description="HSF-type DNA-binding" evidence="9">
    <location>
        <begin position="52"/>
        <end position="76"/>
    </location>
</feature>
<protein>
    <recommendedName>
        <fullName evidence="9">HSF-type DNA-binding domain-containing protein</fullName>
    </recommendedName>
</protein>
<evidence type="ECO:0000256" key="5">
    <source>
        <dbReference type="ARBA" id="ARBA00023163"/>
    </source>
</evidence>
<dbReference type="PANTHER" id="PTHR10015:SF427">
    <property type="entry name" value="HEAT SHOCK FACTOR PROTEIN"/>
    <property type="match status" value="1"/>
</dbReference>
<evidence type="ECO:0000256" key="3">
    <source>
        <dbReference type="ARBA" id="ARBA00023015"/>
    </source>
</evidence>
<dbReference type="PANTHER" id="PTHR10015">
    <property type="entry name" value="HEAT SHOCK TRANSCRIPTION FACTOR"/>
    <property type="match status" value="1"/>
</dbReference>
<feature type="region of interest" description="Disordered" evidence="8">
    <location>
        <begin position="203"/>
        <end position="229"/>
    </location>
</feature>
<dbReference type="SMART" id="SM00415">
    <property type="entry name" value="HSF"/>
    <property type="match status" value="1"/>
</dbReference>
<reference evidence="10" key="1">
    <citation type="journal article" date="2016" name="Sci. Rep.">
        <title>Molecular characterization of firefly nuptial gifts: a multi-omics approach sheds light on postcopulatory sexual selection.</title>
        <authorList>
            <person name="Al-Wathiqui N."/>
            <person name="Fallon T.R."/>
            <person name="South A."/>
            <person name="Weng J.K."/>
            <person name="Lewis S.M."/>
        </authorList>
    </citation>
    <scope>NUCLEOTIDE SEQUENCE</scope>
</reference>
<organism evidence="10">
    <name type="scientific">Photinus pyralis</name>
    <name type="common">Common eastern firefly</name>
    <name type="synonym">Lampyris pyralis</name>
    <dbReference type="NCBI Taxonomy" id="7054"/>
    <lineage>
        <taxon>Eukaryota</taxon>
        <taxon>Metazoa</taxon>
        <taxon>Ecdysozoa</taxon>
        <taxon>Arthropoda</taxon>
        <taxon>Hexapoda</taxon>
        <taxon>Insecta</taxon>
        <taxon>Pterygota</taxon>
        <taxon>Neoptera</taxon>
        <taxon>Endopterygota</taxon>
        <taxon>Coleoptera</taxon>
        <taxon>Polyphaga</taxon>
        <taxon>Elateriformia</taxon>
        <taxon>Elateroidea</taxon>
        <taxon>Lampyridae</taxon>
        <taxon>Lampyrinae</taxon>
        <taxon>Photinus</taxon>
    </lineage>
</organism>
<dbReference type="FunFam" id="1.10.10.10:FF:000027">
    <property type="entry name" value="Heat shock transcription factor 1"/>
    <property type="match status" value="1"/>
</dbReference>
<dbReference type="Gene3D" id="1.10.10.10">
    <property type="entry name" value="Winged helix-like DNA-binding domain superfamily/Winged helix DNA-binding domain"/>
    <property type="match status" value="1"/>
</dbReference>
<dbReference type="Pfam" id="PF00447">
    <property type="entry name" value="HSF_DNA-bind"/>
    <property type="match status" value="1"/>
</dbReference>
<evidence type="ECO:0000256" key="8">
    <source>
        <dbReference type="SAM" id="MobiDB-lite"/>
    </source>
</evidence>
<dbReference type="GO" id="GO:0043565">
    <property type="term" value="F:sequence-specific DNA binding"/>
    <property type="evidence" value="ECO:0007669"/>
    <property type="project" value="InterPro"/>
</dbReference>
<name>A0A1Y1KMV6_PHOPY</name>
<dbReference type="EMBL" id="GEZM01078409">
    <property type="protein sequence ID" value="JAV62736.1"/>
    <property type="molecule type" value="Transcribed_RNA"/>
</dbReference>
<keyword evidence="5" id="KW-0804">Transcription</keyword>
<dbReference type="InterPro" id="IPR036390">
    <property type="entry name" value="WH_DNA-bd_sf"/>
</dbReference>
<feature type="region of interest" description="Disordered" evidence="8">
    <location>
        <begin position="252"/>
        <end position="274"/>
    </location>
</feature>
<dbReference type="InterPro" id="IPR000232">
    <property type="entry name" value="HSF_DNA-bd"/>
</dbReference>
<evidence type="ECO:0000256" key="1">
    <source>
        <dbReference type="ARBA" id="ARBA00004123"/>
    </source>
</evidence>
<evidence type="ECO:0000256" key="2">
    <source>
        <dbReference type="ARBA" id="ARBA00006403"/>
    </source>
</evidence>
<evidence type="ECO:0000259" key="9">
    <source>
        <dbReference type="PROSITE" id="PS00434"/>
    </source>
</evidence>
<feature type="compositionally biased region" description="Basic and acidic residues" evidence="8">
    <location>
        <begin position="214"/>
        <end position="229"/>
    </location>
</feature>
<dbReference type="AlphaFoldDB" id="A0A1Y1KMV6"/>
<evidence type="ECO:0000256" key="7">
    <source>
        <dbReference type="RuleBase" id="RU004020"/>
    </source>
</evidence>
<keyword evidence="6" id="KW-0539">Nucleus</keyword>
<dbReference type="SUPFAM" id="SSF46785">
    <property type="entry name" value="Winged helix' DNA-binding domain"/>
    <property type="match status" value="1"/>
</dbReference>
<dbReference type="EMBL" id="GEZM01078406">
    <property type="protein sequence ID" value="JAV62739.1"/>
    <property type="molecule type" value="Transcribed_RNA"/>
</dbReference>
<keyword evidence="4" id="KW-0238">DNA-binding</keyword>
<feature type="compositionally biased region" description="Polar residues" evidence="8">
    <location>
        <begin position="254"/>
        <end position="272"/>
    </location>
</feature>
<evidence type="ECO:0000256" key="4">
    <source>
        <dbReference type="ARBA" id="ARBA00023125"/>
    </source>
</evidence>
<sequence length="517" mass="58451">MKTDNNYKTVPAFLVKLWKMVNDPKTDHLICWGKDGKTFIIQNEVQFWCTLLPLYYKHNNMSSFIRQLNMYGFHKISLLNSSITNDKVEVEFVHPYFQRDEPGLLGNIKRKVTTSRHNSEKNVPEVANQDQLSKLMADVKYLHNRQAQVDVVINNLKRENSVLWRELAVLRQKHQKQIQIVNKLIQFLLTVVQPSTRRSGLGVKRRYPLMLNENPEKKQKSNSEGPTIHELDSADLSAEDLLHDSEGEIAQVDSPVSSGQPNQSTTQVNEVESSLDHENVLVTTSDLGSCKPENLEDLLGDTVQEDIVIPNSLEDTLNFSTEEPLNDPNLYEDVLMDHPNNDPFFTNIMDGSYNSDVVNEVVNQNLSKQEPTASTSGTDKNLTLAKCYPNLAVPQINSIDDLHHHQETTQTELDQFKEFLSGYNGIDSKYLLNLFNEMPSYGLTTNRDEDHSDLDVLTGSGSELAPYEPGIDLNELFQDSRDGTELVNPEDILGSPISQNQINSSPLDLTSLLPADE</sequence>
<evidence type="ECO:0000313" key="10">
    <source>
        <dbReference type="EMBL" id="JAV62739.1"/>
    </source>
</evidence>
<comment type="subcellular location">
    <subcellularLocation>
        <location evidence="1">Nucleus</location>
    </subcellularLocation>
</comment>
<keyword evidence="3" id="KW-0805">Transcription regulation</keyword>
<evidence type="ECO:0000256" key="6">
    <source>
        <dbReference type="ARBA" id="ARBA00023242"/>
    </source>
</evidence>
<dbReference type="PRINTS" id="PR00056">
    <property type="entry name" value="HSFDOMAIN"/>
</dbReference>
<proteinExistence type="inferred from homology"/>
<dbReference type="PROSITE" id="PS00434">
    <property type="entry name" value="HSF_DOMAIN"/>
    <property type="match status" value="1"/>
</dbReference>
<comment type="similarity">
    <text evidence="2 7">Belongs to the HSF family.</text>
</comment>